<keyword evidence="3" id="KW-1185">Reference proteome</keyword>
<accession>A0A673Y889</accession>
<organism evidence="2 3">
    <name type="scientific">Salmo trutta</name>
    <name type="common">Brown trout</name>
    <dbReference type="NCBI Taxonomy" id="8032"/>
    <lineage>
        <taxon>Eukaryota</taxon>
        <taxon>Metazoa</taxon>
        <taxon>Chordata</taxon>
        <taxon>Craniata</taxon>
        <taxon>Vertebrata</taxon>
        <taxon>Euteleostomi</taxon>
        <taxon>Actinopterygii</taxon>
        <taxon>Neopterygii</taxon>
        <taxon>Teleostei</taxon>
        <taxon>Protacanthopterygii</taxon>
        <taxon>Salmoniformes</taxon>
        <taxon>Salmonidae</taxon>
        <taxon>Salmoninae</taxon>
        <taxon>Salmo</taxon>
    </lineage>
</organism>
<reference evidence="2" key="2">
    <citation type="submission" date="2025-09" db="UniProtKB">
        <authorList>
            <consortium name="Ensembl"/>
        </authorList>
    </citation>
    <scope>IDENTIFICATION</scope>
</reference>
<protein>
    <submittedName>
        <fullName evidence="2">Uncharacterized protein</fullName>
    </submittedName>
</protein>
<sequence length="90" mass="10226">MDVLHILQTNFVSIAIGFVVIILLWMNRGKQSNSRLPPGPAPIPLLGNLLGMDVKASYKLYMEVSQILELDQCARLCQTYRIRKERNPTN</sequence>
<reference evidence="2" key="1">
    <citation type="submission" date="2025-08" db="UniProtKB">
        <authorList>
            <consortium name="Ensembl"/>
        </authorList>
    </citation>
    <scope>IDENTIFICATION</scope>
</reference>
<feature type="transmembrane region" description="Helical" evidence="1">
    <location>
        <begin position="6"/>
        <end position="26"/>
    </location>
</feature>
<keyword evidence="1" id="KW-1133">Transmembrane helix</keyword>
<keyword evidence="1" id="KW-0812">Transmembrane</keyword>
<name>A0A673Y889_SALTR</name>
<evidence type="ECO:0000256" key="1">
    <source>
        <dbReference type="SAM" id="Phobius"/>
    </source>
</evidence>
<dbReference type="Ensembl" id="ENSSTUT00000032190.1">
    <property type="protein sequence ID" value="ENSSTUP00000030781.1"/>
    <property type="gene ID" value="ENSSTUG00000013272.1"/>
</dbReference>
<evidence type="ECO:0000313" key="3">
    <source>
        <dbReference type="Proteomes" id="UP000472277"/>
    </source>
</evidence>
<dbReference type="AlphaFoldDB" id="A0A673Y889"/>
<dbReference type="GeneTree" id="ENSGT00970000197223"/>
<proteinExistence type="predicted"/>
<dbReference type="InParanoid" id="A0A673Y889"/>
<keyword evidence="1" id="KW-0472">Membrane</keyword>
<evidence type="ECO:0000313" key="2">
    <source>
        <dbReference type="Ensembl" id="ENSSTUP00000030781.1"/>
    </source>
</evidence>
<dbReference type="Proteomes" id="UP000472277">
    <property type="component" value="Chromosome 26"/>
</dbReference>